<comment type="caution">
    <text evidence="1">The sequence shown here is derived from an EMBL/GenBank/DDBJ whole genome shotgun (WGS) entry which is preliminary data.</text>
</comment>
<organism evidence="1 2">
    <name type="scientific">Leptospira stimsonii</name>
    <dbReference type="NCBI Taxonomy" id="2202203"/>
    <lineage>
        <taxon>Bacteria</taxon>
        <taxon>Pseudomonadati</taxon>
        <taxon>Spirochaetota</taxon>
        <taxon>Spirochaetia</taxon>
        <taxon>Leptospirales</taxon>
        <taxon>Leptospiraceae</taxon>
        <taxon>Leptospira</taxon>
    </lineage>
</organism>
<dbReference type="EMBL" id="QHCS01000001">
    <property type="protein sequence ID" value="RHX88696.1"/>
    <property type="molecule type" value="Genomic_DNA"/>
</dbReference>
<dbReference type="AlphaFoldDB" id="A0A8B3CWY7"/>
<accession>A0A8B3CWY7</accession>
<evidence type="ECO:0000313" key="2">
    <source>
        <dbReference type="Proteomes" id="UP000266669"/>
    </source>
</evidence>
<proteinExistence type="predicted"/>
<protein>
    <submittedName>
        <fullName evidence="1">Uncharacterized protein</fullName>
    </submittedName>
</protein>
<reference evidence="2" key="1">
    <citation type="submission" date="2018-05" db="EMBL/GenBank/DDBJ databases">
        <title>Leptospira yasudae sp. nov. and Leptospira stimsonii sp. nov., two pathogenic species of the genus Leptospira isolated from environmental sources.</title>
        <authorList>
            <person name="Casanovas-Massana A."/>
            <person name="Hamond C."/>
            <person name="Santos L.A."/>
            <person name="Hacker K.P."/>
            <person name="Balassiano I."/>
            <person name="Medeiros M.A."/>
            <person name="Reis M.G."/>
            <person name="Ko A.I."/>
            <person name="Wunder E.A."/>
        </authorList>
    </citation>
    <scope>NUCLEOTIDE SEQUENCE [LARGE SCALE GENOMIC DNA]</scope>
    <source>
        <strain evidence="2">AMB6-RJ</strain>
    </source>
</reference>
<evidence type="ECO:0000313" key="1">
    <source>
        <dbReference type="EMBL" id="RHX88696.1"/>
    </source>
</evidence>
<dbReference type="Proteomes" id="UP000266669">
    <property type="component" value="Unassembled WGS sequence"/>
</dbReference>
<sequence>MQSFFLGALICRKKFSALNRIYNTCVSSYFYKNLGFRIWLNLSKNGSSGLKRVNPTYTIL</sequence>
<gene>
    <name evidence="1" type="ORF">DLM78_07185</name>
</gene>
<name>A0A8B3CWY7_9LEPT</name>